<dbReference type="GO" id="GO:0008237">
    <property type="term" value="F:metallopeptidase activity"/>
    <property type="evidence" value="ECO:0007669"/>
    <property type="project" value="UniProtKB-KW"/>
</dbReference>
<dbReference type="Gene3D" id="3.30.70.360">
    <property type="match status" value="1"/>
</dbReference>
<evidence type="ECO:0000256" key="7">
    <source>
        <dbReference type="PIRNR" id="PIRNR001123"/>
    </source>
</evidence>
<keyword evidence="2" id="KW-0645">Protease</keyword>
<evidence type="ECO:0000256" key="4">
    <source>
        <dbReference type="ARBA" id="ARBA00022801"/>
    </source>
</evidence>
<comment type="similarity">
    <text evidence="7">Belongs to the peptidase M42 family.</text>
</comment>
<comment type="cofactor">
    <cofactor evidence="9">
        <name>a divalent metal cation</name>
        <dbReference type="ChEBI" id="CHEBI:60240"/>
    </cofactor>
    <text evidence="9">Binds 2 divalent metal cations per subunit.</text>
</comment>
<gene>
    <name evidence="11" type="ORF">AOC36_09005</name>
</gene>
<evidence type="ECO:0000256" key="2">
    <source>
        <dbReference type="ARBA" id="ARBA00022670"/>
    </source>
</evidence>
<dbReference type="GO" id="GO:0006508">
    <property type="term" value="P:proteolysis"/>
    <property type="evidence" value="ECO:0007669"/>
    <property type="project" value="UniProtKB-KW"/>
</dbReference>
<feature type="domain" description="Peptidase M20 dimerisation" evidence="10">
    <location>
        <begin position="177"/>
        <end position="271"/>
    </location>
</feature>
<evidence type="ECO:0000256" key="5">
    <source>
        <dbReference type="ARBA" id="ARBA00022833"/>
    </source>
</evidence>
<dbReference type="GO" id="GO:0046872">
    <property type="term" value="F:metal ion binding"/>
    <property type="evidence" value="ECO:0007669"/>
    <property type="project" value="UniProtKB-UniRule"/>
</dbReference>
<protein>
    <recommendedName>
        <fullName evidence="10">Peptidase M20 dimerisation domain-containing protein</fullName>
    </recommendedName>
</protein>
<dbReference type="NCBIfam" id="TIGR01883">
    <property type="entry name" value="PepT-like"/>
    <property type="match status" value="1"/>
</dbReference>
<dbReference type="InterPro" id="IPR001261">
    <property type="entry name" value="ArgE/DapE_CS"/>
</dbReference>
<dbReference type="PROSITE" id="PS00759">
    <property type="entry name" value="ARGE_DAPE_CPG2_2"/>
    <property type="match status" value="1"/>
</dbReference>
<dbReference type="Proteomes" id="UP000063781">
    <property type="component" value="Chromosome"/>
</dbReference>
<dbReference type="RefSeq" id="WP_067633530.1">
    <property type="nucleotide sequence ID" value="NZ_CP013213.1"/>
</dbReference>
<dbReference type="InterPro" id="IPR036264">
    <property type="entry name" value="Bact_exopeptidase_dim_dom"/>
</dbReference>
<dbReference type="InterPro" id="IPR008007">
    <property type="entry name" value="Peptidase_M42"/>
</dbReference>
<proteinExistence type="inferred from homology"/>
<keyword evidence="5" id="KW-0862">Zinc</keyword>
<dbReference type="InterPro" id="IPR011650">
    <property type="entry name" value="Peptidase_M20_dimer"/>
</dbReference>
<feature type="active site" description="Proton acceptor" evidence="8">
    <location>
        <position position="138"/>
    </location>
</feature>
<dbReference type="STRING" id="1514105.AOC36_09005"/>
<name>A0A0X8H127_9FIRM</name>
<evidence type="ECO:0000256" key="6">
    <source>
        <dbReference type="ARBA" id="ARBA00023049"/>
    </source>
</evidence>
<keyword evidence="4" id="KW-0378">Hydrolase</keyword>
<dbReference type="AlphaFoldDB" id="A0A0X8H127"/>
<dbReference type="OrthoDB" id="9776600at2"/>
<sequence length="376" mass="40478">MNINRMIDTFIEMVKIDSVSRNEGAFHDYLKGLFKDLGLEVYEDNTMETTGLGGNNLIFTLKGNTEGTPLFFSAHTDTVEPGVNIEPICVDGILSSKGDTILGADNKAGIAILVEMIRHIQENDMAHPTLEFVFTPGEEIGLVGAAALDHSKLISQYGLVLDSNGPVGGLTMASPTLMTLSSTIHGKSAHAGLEPEKGISSITVLADIINNLELGRLNANTTANVGVISGGSATNVVCDKAEMKAELRSIDLQEFEVTKQKMLDTIEAIASKHGATHETTTQILSQGYQFTQDMPFVQLLVDALSVYDLTPNYMVSGGGSDANAFNAGGKQAINISIGYEEIHTTNEYIPVQEMKRCVLLCLELIKRMAQGNHDLK</sequence>
<dbReference type="PANTHER" id="PTHR42994">
    <property type="entry name" value="PEPTIDASE T"/>
    <property type="match status" value="1"/>
</dbReference>
<comment type="cofactor">
    <cofactor evidence="1">
        <name>Zn(2+)</name>
        <dbReference type="ChEBI" id="CHEBI:29105"/>
    </cofactor>
</comment>
<accession>A0A0X8H127</accession>
<keyword evidence="6" id="KW-0482">Metalloprotease</keyword>
<keyword evidence="3 9" id="KW-0479">Metal-binding</keyword>
<evidence type="ECO:0000313" key="12">
    <source>
        <dbReference type="Proteomes" id="UP000063781"/>
    </source>
</evidence>
<evidence type="ECO:0000259" key="10">
    <source>
        <dbReference type="Pfam" id="PF07687"/>
    </source>
</evidence>
<dbReference type="PIRSF" id="PIRSF001123">
    <property type="entry name" value="PepA_GA"/>
    <property type="match status" value="1"/>
</dbReference>
<feature type="binding site" evidence="9">
    <location>
        <position position="105"/>
    </location>
    <ligand>
        <name>Zn(2+)</name>
        <dbReference type="ChEBI" id="CHEBI:29105"/>
        <label>2</label>
    </ligand>
</feature>
<dbReference type="SUPFAM" id="SSF53187">
    <property type="entry name" value="Zn-dependent exopeptidases"/>
    <property type="match status" value="1"/>
</dbReference>
<dbReference type="Pfam" id="PF07687">
    <property type="entry name" value="M20_dimer"/>
    <property type="match status" value="1"/>
</dbReference>
<evidence type="ECO:0000256" key="3">
    <source>
        <dbReference type="ARBA" id="ARBA00022723"/>
    </source>
</evidence>
<dbReference type="KEGG" id="erl:AOC36_09005"/>
<evidence type="ECO:0000256" key="1">
    <source>
        <dbReference type="ARBA" id="ARBA00001947"/>
    </source>
</evidence>
<dbReference type="EMBL" id="CP013213">
    <property type="protein sequence ID" value="AMC94121.1"/>
    <property type="molecule type" value="Genomic_DNA"/>
</dbReference>
<dbReference type="InterPro" id="IPR010162">
    <property type="entry name" value="PepT-like"/>
</dbReference>
<dbReference type="Pfam" id="PF01546">
    <property type="entry name" value="Peptidase_M20"/>
    <property type="match status" value="1"/>
</dbReference>
<feature type="binding site" evidence="9">
    <location>
        <position position="139"/>
    </location>
    <ligand>
        <name>Zn(2+)</name>
        <dbReference type="ChEBI" id="CHEBI:29105"/>
        <label>2</label>
    </ligand>
</feature>
<evidence type="ECO:0000256" key="9">
    <source>
        <dbReference type="PIRSR" id="PIRSR001123-2"/>
    </source>
</evidence>
<evidence type="ECO:0000313" key="11">
    <source>
        <dbReference type="EMBL" id="AMC94121.1"/>
    </source>
</evidence>
<evidence type="ECO:0000256" key="8">
    <source>
        <dbReference type="PIRSR" id="PIRSR001123-1"/>
    </source>
</evidence>
<dbReference type="Gene3D" id="3.40.630.10">
    <property type="entry name" value="Zn peptidases"/>
    <property type="match status" value="1"/>
</dbReference>
<dbReference type="GO" id="GO:0004177">
    <property type="term" value="F:aminopeptidase activity"/>
    <property type="evidence" value="ECO:0007669"/>
    <property type="project" value="UniProtKB-UniRule"/>
</dbReference>
<dbReference type="PANTHER" id="PTHR42994:SF2">
    <property type="entry name" value="PEPTIDASE"/>
    <property type="match status" value="1"/>
</dbReference>
<dbReference type="SUPFAM" id="SSF55031">
    <property type="entry name" value="Bacterial exopeptidase dimerisation domain"/>
    <property type="match status" value="1"/>
</dbReference>
<organism evidence="11 12">
    <name type="scientific">Erysipelothrix larvae</name>
    <dbReference type="NCBI Taxonomy" id="1514105"/>
    <lineage>
        <taxon>Bacteria</taxon>
        <taxon>Bacillati</taxon>
        <taxon>Bacillota</taxon>
        <taxon>Erysipelotrichia</taxon>
        <taxon>Erysipelotrichales</taxon>
        <taxon>Erysipelotrichaceae</taxon>
        <taxon>Erysipelothrix</taxon>
    </lineage>
</organism>
<feature type="binding site" evidence="9">
    <location>
        <position position="105"/>
    </location>
    <ligand>
        <name>Zn(2+)</name>
        <dbReference type="ChEBI" id="CHEBI:29105"/>
        <label>1</label>
    </ligand>
</feature>
<keyword evidence="12" id="KW-1185">Reference proteome</keyword>
<reference evidence="11 12" key="1">
    <citation type="submission" date="2015-10" db="EMBL/GenBank/DDBJ databases">
        <title>Erysipelothrix larvae sp. LV19 isolated from the larval gut of the rhinoceros beetle, Trypoxylus dichotomus.</title>
        <authorList>
            <person name="Lim S."/>
            <person name="Kim B.-C."/>
        </authorList>
    </citation>
    <scope>NUCLEOTIDE SEQUENCE [LARGE SCALE GENOMIC DNA]</scope>
    <source>
        <strain evidence="11 12">LV19</strain>
    </source>
</reference>
<dbReference type="InterPro" id="IPR002933">
    <property type="entry name" value="Peptidase_M20"/>
</dbReference>